<feature type="region of interest" description="Disordered" evidence="1">
    <location>
        <begin position="672"/>
        <end position="714"/>
    </location>
</feature>
<keyword evidence="2" id="KW-1133">Transmembrane helix</keyword>
<proteinExistence type="predicted"/>
<feature type="compositionally biased region" description="Polar residues" evidence="1">
    <location>
        <begin position="466"/>
        <end position="484"/>
    </location>
</feature>
<reference evidence="3 4" key="1">
    <citation type="submission" date="2016-01" db="EMBL/GenBank/DDBJ databases">
        <authorList>
            <person name="Oliw E.H."/>
        </authorList>
    </citation>
    <scope>NUCLEOTIDE SEQUENCE [LARGE SCALE GENOMIC DNA]</scope>
    <source>
        <strain evidence="3 4">PSS_7772B</strain>
    </source>
</reference>
<organism evidence="3 4">
    <name type="scientific">Gardnerella vaginalis</name>
    <dbReference type="NCBI Taxonomy" id="2702"/>
    <lineage>
        <taxon>Bacteria</taxon>
        <taxon>Bacillati</taxon>
        <taxon>Actinomycetota</taxon>
        <taxon>Actinomycetes</taxon>
        <taxon>Bifidobacteriales</taxon>
        <taxon>Bifidobacteriaceae</taxon>
        <taxon>Gardnerella</taxon>
    </lineage>
</organism>
<feature type="compositionally biased region" description="Low complexity" evidence="1">
    <location>
        <begin position="681"/>
        <end position="713"/>
    </location>
</feature>
<evidence type="ECO:0000313" key="4">
    <source>
        <dbReference type="Proteomes" id="UP000070687"/>
    </source>
</evidence>
<keyword evidence="2" id="KW-0812">Transmembrane</keyword>
<evidence type="ECO:0008006" key="5">
    <source>
        <dbReference type="Google" id="ProtNLM"/>
    </source>
</evidence>
<dbReference type="PATRIC" id="fig|2702.100.peg.1323"/>
<dbReference type="EMBL" id="LRQB01000088">
    <property type="protein sequence ID" value="KXA18850.1"/>
    <property type="molecule type" value="Genomic_DNA"/>
</dbReference>
<protein>
    <recommendedName>
        <fullName evidence="5">LPXTG-motif protein cell wall anchor domain protein</fullName>
    </recommendedName>
</protein>
<name>A0A133NRD0_GARVA</name>
<feature type="region of interest" description="Disordered" evidence="1">
    <location>
        <begin position="391"/>
        <end position="410"/>
    </location>
</feature>
<feature type="region of interest" description="Disordered" evidence="1">
    <location>
        <begin position="456"/>
        <end position="488"/>
    </location>
</feature>
<feature type="region of interest" description="Disordered" evidence="1">
    <location>
        <begin position="736"/>
        <end position="758"/>
    </location>
</feature>
<keyword evidence="2" id="KW-0472">Membrane</keyword>
<feature type="transmembrane region" description="Helical" evidence="2">
    <location>
        <begin position="68"/>
        <end position="90"/>
    </location>
</feature>
<comment type="caution">
    <text evidence="3">The sequence shown here is derived from an EMBL/GenBank/DDBJ whole genome shotgun (WGS) entry which is preliminary data.</text>
</comment>
<feature type="region of interest" description="Disordered" evidence="1">
    <location>
        <begin position="105"/>
        <end position="219"/>
    </location>
</feature>
<dbReference type="RefSeq" id="WP_064347722.1">
    <property type="nucleotide sequence ID" value="NZ_KQ956873.1"/>
</dbReference>
<feature type="compositionally biased region" description="Low complexity" evidence="1">
    <location>
        <begin position="129"/>
        <end position="138"/>
    </location>
</feature>
<evidence type="ECO:0000256" key="1">
    <source>
        <dbReference type="SAM" id="MobiDB-lite"/>
    </source>
</evidence>
<feature type="compositionally biased region" description="Basic and acidic residues" evidence="1">
    <location>
        <begin position="175"/>
        <end position="206"/>
    </location>
</feature>
<dbReference type="AlphaFoldDB" id="A0A133NRD0"/>
<sequence>MTAPESNIFLKRVRAIFDFAAHRRDSGVARASKEASCAALRLNASKSSFVKSSKNSSQKACGSCTRRALLSLLVASATLLATFVIAPAYALSAGENAGVSAAANTTVPAEKAEGAKSDSTKTEGEQKQQSEQSESNNAESDKKNTGSSDALKKNNNKELKPVEKQPKTAGNNGVDKAKADSDVKKNVKKQDVDSAKAVKGTDRSMKGEPQLPPECNGKKKYNTPEKCYSITYGNKNTVNIKGDNDRPYTKVPQIFKPTIEVAGVTQKTLPDGVWLELKKYGNDDSVNYAFFKDSSSGSYTAKSTKSTKSTKKVANSDGYIRFFPSKWLVANKSYKFKVAIHYPDDLGSKAKYITAKLDKKDLPNPQSGDLSLSLYDFVNKQDDVAVSGNKITIKPKSDSQGAGGSTTDSNVKKDVYDSINKLFIDSQSIYKRGELYHHMICKDDANNYTVDNFNGLSLKDKKDNPSADNQTQFKHMENQNNPKDSTADKYALYENDDYTERSQSWISGMPKKAGTFECKVFAFKNANLERKGGGKYSIGSTVLDEFNARVKDNAGKDSLFQGNIVEDKWTNKASIKQGVDWDYKSVTIEVKSNKPPEPEPPKIGDKDLTLKVYPFKNIDGSLPAELPDKNNKISAILGMELKPFVDATSAADSTKKITLRVLCSKGEKKAAANAGGGGSAVGDSNGATAVDGSSSSAQSGSQSEQPSGSSQAAENLEYKTWSSNLAELGLSVPADNNQNTCHSNEEGETICESSDPSKKVAARTDKEVSIKPTEVGDYQCVVYALKPEALTKFDDAISKAAQSGSLTPTLISSALTSAKPTAFKEHKDFAAFTLNIHLVSNFTLPNTGGQSWNLQLGILAALLVNLLAAGFVVSQSECGRKLILGRWRGLCNHV</sequence>
<dbReference type="Proteomes" id="UP000070687">
    <property type="component" value="Unassembled WGS sequence"/>
</dbReference>
<feature type="compositionally biased region" description="Basic and acidic residues" evidence="1">
    <location>
        <begin position="139"/>
        <end position="166"/>
    </location>
</feature>
<gene>
    <name evidence="3" type="ORF">HMPREF3208_01337</name>
</gene>
<dbReference type="OrthoDB" id="3243401at2"/>
<feature type="transmembrane region" description="Helical" evidence="2">
    <location>
        <begin position="852"/>
        <end position="873"/>
    </location>
</feature>
<feature type="compositionally biased region" description="Basic and acidic residues" evidence="1">
    <location>
        <begin position="110"/>
        <end position="128"/>
    </location>
</feature>
<evidence type="ECO:0000313" key="3">
    <source>
        <dbReference type="EMBL" id="KXA18850.1"/>
    </source>
</evidence>
<accession>A0A133NRD0</accession>
<evidence type="ECO:0000256" key="2">
    <source>
        <dbReference type="SAM" id="Phobius"/>
    </source>
</evidence>